<comment type="caution">
    <text evidence="3">The sequence shown here is derived from an EMBL/GenBank/DDBJ whole genome shotgun (WGS) entry which is preliminary data.</text>
</comment>
<feature type="domain" description="Peptidase C39-like" evidence="2">
    <location>
        <begin position="120"/>
        <end position="254"/>
    </location>
</feature>
<protein>
    <recommendedName>
        <fullName evidence="2">Peptidase C39-like domain-containing protein</fullName>
    </recommendedName>
</protein>
<evidence type="ECO:0000259" key="2">
    <source>
        <dbReference type="Pfam" id="PF13529"/>
    </source>
</evidence>
<name>A0ABU0MZQ6_9FIRM</name>
<proteinExistence type="predicted"/>
<dbReference type="Proteomes" id="UP001232584">
    <property type="component" value="Unassembled WGS sequence"/>
</dbReference>
<dbReference type="Pfam" id="PF13529">
    <property type="entry name" value="Peptidase_C39_2"/>
    <property type="match status" value="1"/>
</dbReference>
<organism evidence="3 4">
    <name type="scientific">Paraclostridium ghonii</name>
    <dbReference type="NCBI Taxonomy" id="29358"/>
    <lineage>
        <taxon>Bacteria</taxon>
        <taxon>Bacillati</taxon>
        <taxon>Bacillota</taxon>
        <taxon>Clostridia</taxon>
        <taxon>Peptostreptococcales</taxon>
        <taxon>Peptostreptococcaceae</taxon>
        <taxon>Paraclostridium</taxon>
    </lineage>
</organism>
<dbReference type="InterPro" id="IPR039564">
    <property type="entry name" value="Peptidase_C39-like"/>
</dbReference>
<dbReference type="EMBL" id="JAUSWG010000005">
    <property type="protein sequence ID" value="MDQ0556394.1"/>
    <property type="molecule type" value="Genomic_DNA"/>
</dbReference>
<evidence type="ECO:0000313" key="3">
    <source>
        <dbReference type="EMBL" id="MDQ0556394.1"/>
    </source>
</evidence>
<keyword evidence="1" id="KW-0812">Transmembrane</keyword>
<reference evidence="3 4" key="1">
    <citation type="submission" date="2023-07" db="EMBL/GenBank/DDBJ databases">
        <title>Genomic Encyclopedia of Type Strains, Phase IV (KMG-IV): sequencing the most valuable type-strain genomes for metagenomic binning, comparative biology and taxonomic classification.</title>
        <authorList>
            <person name="Goeker M."/>
        </authorList>
    </citation>
    <scope>NUCLEOTIDE SEQUENCE [LARGE SCALE GENOMIC DNA]</scope>
    <source>
        <strain evidence="3 4">DSM 15049</strain>
    </source>
</reference>
<sequence length="282" mass="31784">MTEKIMEKRKQNKYKVKYTILFLLIIVYATYSLLGKHSEEKMKSDLLNSNNTNIKKLVQMSEEYPKVNGILKDIKLYPESLIDLASKNPEAIDFVANYPKYSEKLSSENISIKKDYKKGEIPLFIQWDKRWGYDKYGQEFIAVNGCGPTSLAMIAVGLTGNTDINPKGVVDYSRDNGYLVNGVGTSWKLMTEGAKHFGLTGKEIPLSKDSIISNLKNGYPIIASMGPGEFTSKGHFIVLKGVDEDGKIIVNDPNSKLRSEKTWDIDVFIKETKNLWAFNASI</sequence>
<gene>
    <name evidence="3" type="ORF">QOZ92_001508</name>
</gene>
<keyword evidence="1" id="KW-0472">Membrane</keyword>
<dbReference type="Gene3D" id="3.90.70.10">
    <property type="entry name" value="Cysteine proteinases"/>
    <property type="match status" value="1"/>
</dbReference>
<keyword evidence="1" id="KW-1133">Transmembrane helix</keyword>
<accession>A0ABU0MZQ6</accession>
<dbReference type="RefSeq" id="WP_307505490.1">
    <property type="nucleotide sequence ID" value="NZ_BAAACE010000021.1"/>
</dbReference>
<evidence type="ECO:0000313" key="4">
    <source>
        <dbReference type="Proteomes" id="UP001232584"/>
    </source>
</evidence>
<feature type="transmembrane region" description="Helical" evidence="1">
    <location>
        <begin position="16"/>
        <end position="34"/>
    </location>
</feature>
<evidence type="ECO:0000256" key="1">
    <source>
        <dbReference type="SAM" id="Phobius"/>
    </source>
</evidence>
<keyword evidence="4" id="KW-1185">Reference proteome</keyword>